<dbReference type="EMBL" id="DWWC01000293">
    <property type="protein sequence ID" value="HJC70749.1"/>
    <property type="molecule type" value="Genomic_DNA"/>
</dbReference>
<keyword evidence="3" id="KW-0378">Hydrolase</keyword>
<feature type="domain" description="Peptidase S9A N-terminal" evidence="7">
    <location>
        <begin position="27"/>
        <end position="431"/>
    </location>
</feature>
<comment type="similarity">
    <text evidence="1">Belongs to the peptidase S9A family.</text>
</comment>
<evidence type="ECO:0000256" key="1">
    <source>
        <dbReference type="ARBA" id="ARBA00005228"/>
    </source>
</evidence>
<dbReference type="AlphaFoldDB" id="A0A9D2TI06"/>
<feature type="domain" description="Peptidase S9 prolyl oligopeptidase catalytic" evidence="6">
    <location>
        <begin position="497"/>
        <end position="665"/>
    </location>
</feature>
<dbReference type="InterPro" id="IPR023302">
    <property type="entry name" value="Pept_S9A_N"/>
</dbReference>
<dbReference type="InterPro" id="IPR002470">
    <property type="entry name" value="Peptidase_S9A"/>
</dbReference>
<evidence type="ECO:0000256" key="2">
    <source>
        <dbReference type="ARBA" id="ARBA00022670"/>
    </source>
</evidence>
<reference evidence="8" key="2">
    <citation type="submission" date="2021-04" db="EMBL/GenBank/DDBJ databases">
        <authorList>
            <person name="Gilroy R."/>
        </authorList>
    </citation>
    <scope>NUCLEOTIDE SEQUENCE</scope>
    <source>
        <strain evidence="8">CHK130-7132</strain>
    </source>
</reference>
<dbReference type="PRINTS" id="PR00862">
    <property type="entry name" value="PROLIGOPTASE"/>
</dbReference>
<evidence type="ECO:0000313" key="9">
    <source>
        <dbReference type="Proteomes" id="UP000823854"/>
    </source>
</evidence>
<dbReference type="PANTHER" id="PTHR11757:SF19">
    <property type="entry name" value="PROLYL ENDOPEPTIDASE-LIKE"/>
    <property type="match status" value="1"/>
</dbReference>
<gene>
    <name evidence="8" type="ORF">H9932_13880</name>
</gene>
<dbReference type="Gene3D" id="2.130.10.120">
    <property type="entry name" value="Prolyl oligopeptidase, N-terminal domain"/>
    <property type="match status" value="1"/>
</dbReference>
<evidence type="ECO:0000256" key="3">
    <source>
        <dbReference type="ARBA" id="ARBA00022801"/>
    </source>
</evidence>
<evidence type="ECO:0000259" key="7">
    <source>
        <dbReference type="Pfam" id="PF02897"/>
    </source>
</evidence>
<accession>A0A9D2TI06</accession>
<dbReference type="Pfam" id="PF00326">
    <property type="entry name" value="Peptidase_S9"/>
    <property type="match status" value="1"/>
</dbReference>
<reference evidence="8" key="1">
    <citation type="journal article" date="2021" name="PeerJ">
        <title>Extensive microbial diversity within the chicken gut microbiome revealed by metagenomics and culture.</title>
        <authorList>
            <person name="Gilroy R."/>
            <person name="Ravi A."/>
            <person name="Getino M."/>
            <person name="Pursley I."/>
            <person name="Horton D.L."/>
            <person name="Alikhan N.F."/>
            <person name="Baker D."/>
            <person name="Gharbi K."/>
            <person name="Hall N."/>
            <person name="Watson M."/>
            <person name="Adriaenssens E.M."/>
            <person name="Foster-Nyarko E."/>
            <person name="Jarju S."/>
            <person name="Secka A."/>
            <person name="Antonio M."/>
            <person name="Oren A."/>
            <person name="Chaudhuri R.R."/>
            <person name="La Ragione R."/>
            <person name="Hildebrand F."/>
            <person name="Pallen M.J."/>
        </authorList>
    </citation>
    <scope>NUCLEOTIDE SEQUENCE</scope>
    <source>
        <strain evidence="8">CHK130-7132</strain>
    </source>
</reference>
<protein>
    <submittedName>
        <fullName evidence="8">Prolyl oligopeptidase family serine peptidase</fullName>
    </submittedName>
</protein>
<dbReference type="SUPFAM" id="SSF53474">
    <property type="entry name" value="alpha/beta-Hydrolases"/>
    <property type="match status" value="1"/>
</dbReference>
<dbReference type="SUPFAM" id="SSF50993">
    <property type="entry name" value="Peptidase/esterase 'gauge' domain"/>
    <property type="match status" value="1"/>
</dbReference>
<comment type="caution">
    <text evidence="8">The sequence shown here is derived from an EMBL/GenBank/DDBJ whole genome shotgun (WGS) entry which is preliminary data.</text>
</comment>
<evidence type="ECO:0000313" key="8">
    <source>
        <dbReference type="EMBL" id="HJC70749.1"/>
    </source>
</evidence>
<proteinExistence type="inferred from homology"/>
<dbReference type="Gene3D" id="3.40.50.1820">
    <property type="entry name" value="alpha/beta hydrolase"/>
    <property type="match status" value="1"/>
</dbReference>
<dbReference type="Proteomes" id="UP000823854">
    <property type="component" value="Unassembled WGS sequence"/>
</dbReference>
<dbReference type="InterPro" id="IPR001375">
    <property type="entry name" value="Peptidase_S9_cat"/>
</dbReference>
<dbReference type="GO" id="GO:0006508">
    <property type="term" value="P:proteolysis"/>
    <property type="evidence" value="ECO:0007669"/>
    <property type="project" value="UniProtKB-KW"/>
</dbReference>
<evidence type="ECO:0000256" key="5">
    <source>
        <dbReference type="SAM" id="MobiDB-lite"/>
    </source>
</evidence>
<evidence type="ECO:0000259" key="6">
    <source>
        <dbReference type="Pfam" id="PF00326"/>
    </source>
</evidence>
<keyword evidence="4" id="KW-0720">Serine protease</keyword>
<evidence type="ECO:0000256" key="4">
    <source>
        <dbReference type="ARBA" id="ARBA00022825"/>
    </source>
</evidence>
<sequence>MTERLAPASLRTSPGAPEAPFPPRPAPRTVLRSLFGDTADLPFRWLREIRSPEVREHLGAENAYTDALTAPLAPLRAQLAPALEVGAPSDPSVPVLLDGWWYIDRSDPLDGATFSRVRDSEAVRGPAGVPEPVPGSRLPGETVLVEDCRMVLGVALSPDHRLLARAEAAPGGCRLVVTDTATGEVVDEAVHGAGPDPVFSADSSALLHTRLDDLGRRAEVRRHVLGTAADEDQVLLEEPDHWAELELSRTRDGSALMIRSASPVATEVWMLDLGAPAAMPAPVTDRLQGTAAVVEHAGDRLLVLHPDPATRRCVLSEAPLGSRSLPEGIRPLLHAQEDEVFESVEAFAGFVALQLRVAGLPSVRVIPRRADGSLDTLAVREVAVGGPLDAVRLEHTPDWRQRTVRCRIDSFLSPTAVVETSLEGGDVHVLQRSEAHGHDASRYVEQRLWATSPDGTRVPISLIARRDVAADGTAPAILYGEGVFGIATDPLLHPETLALADRGIVVAFAHVRGGGELGPQWHHDGHRQRRTHSVDDFVACADHLVSTGWAAPDRLGAVCTGAGAMVVGAAVNRAPELFRAVLARTPLVDPLESLLSPEVMLTLEEWTEFGDPAEDETAYRALRACSPAENIRATEYPAVYASTALEGIDIPPACAAIWVARLRERVTSDLAQRPILLRMADSLADGGALHVEGVAWLVDQLGAASLEG</sequence>
<name>A0A9D2TI06_9MICO</name>
<keyword evidence="2" id="KW-0645">Protease</keyword>
<dbReference type="InterPro" id="IPR029058">
    <property type="entry name" value="AB_hydrolase_fold"/>
</dbReference>
<dbReference type="PANTHER" id="PTHR11757">
    <property type="entry name" value="PROTEASE FAMILY S9A OLIGOPEPTIDASE"/>
    <property type="match status" value="1"/>
</dbReference>
<organism evidence="8 9">
    <name type="scientific">Candidatus Brachybacterium intestinipullorum</name>
    <dbReference type="NCBI Taxonomy" id="2838512"/>
    <lineage>
        <taxon>Bacteria</taxon>
        <taxon>Bacillati</taxon>
        <taxon>Actinomycetota</taxon>
        <taxon>Actinomycetes</taxon>
        <taxon>Micrococcales</taxon>
        <taxon>Dermabacteraceae</taxon>
        <taxon>Brachybacterium</taxon>
    </lineage>
</organism>
<dbReference type="Pfam" id="PF02897">
    <property type="entry name" value="Peptidase_S9_N"/>
    <property type="match status" value="1"/>
</dbReference>
<dbReference type="GO" id="GO:0004252">
    <property type="term" value="F:serine-type endopeptidase activity"/>
    <property type="evidence" value="ECO:0007669"/>
    <property type="project" value="InterPro"/>
</dbReference>
<dbReference type="InterPro" id="IPR051543">
    <property type="entry name" value="Serine_Peptidase_S9A"/>
</dbReference>
<feature type="region of interest" description="Disordered" evidence="5">
    <location>
        <begin position="1"/>
        <end position="25"/>
    </location>
</feature>